<protein>
    <submittedName>
        <fullName evidence="2">Uncharacterized protein</fullName>
    </submittedName>
</protein>
<keyword evidence="3" id="KW-1185">Reference proteome</keyword>
<accession>A0ABZ0TMU9</accession>
<gene>
    <name evidence="2" type="ORF">SNE25_02990</name>
</gene>
<name>A0ABZ0TMU9_9SPHI</name>
<evidence type="ECO:0000313" key="2">
    <source>
        <dbReference type="EMBL" id="WPU94485.1"/>
    </source>
</evidence>
<reference evidence="2 3" key="1">
    <citation type="submission" date="2023-11" db="EMBL/GenBank/DDBJ databases">
        <title>Analysis of the Genomes of Mucilaginibacter gossypii cycad 4 and M. sabulilitoris SNA2: microbes with the potential for plant growth promotion.</title>
        <authorList>
            <person name="Hirsch A.M."/>
            <person name="Humm E."/>
            <person name="Rubbi M."/>
            <person name="Del Vecchio G."/>
            <person name="Ha S.M."/>
            <person name="Pellegrini M."/>
            <person name="Gunsalus R.P."/>
        </authorList>
    </citation>
    <scope>NUCLEOTIDE SEQUENCE [LARGE SCALE GENOMIC DNA]</scope>
    <source>
        <strain evidence="2 3">SNA2</strain>
    </source>
</reference>
<evidence type="ECO:0000313" key="3">
    <source>
        <dbReference type="Proteomes" id="UP001324380"/>
    </source>
</evidence>
<sequence>MLTEKKTNDLSSGYDKRLKTEGPLCEKDEQARAIERSKKLQAEALKKWRDMHPQTG</sequence>
<organism evidence="2 3">
    <name type="scientific">Mucilaginibacter sabulilitoris</name>
    <dbReference type="NCBI Taxonomy" id="1173583"/>
    <lineage>
        <taxon>Bacteria</taxon>
        <taxon>Pseudomonadati</taxon>
        <taxon>Bacteroidota</taxon>
        <taxon>Sphingobacteriia</taxon>
        <taxon>Sphingobacteriales</taxon>
        <taxon>Sphingobacteriaceae</taxon>
        <taxon>Mucilaginibacter</taxon>
    </lineage>
</organism>
<dbReference type="Proteomes" id="UP001324380">
    <property type="component" value="Chromosome"/>
</dbReference>
<dbReference type="EMBL" id="CP139558">
    <property type="protein sequence ID" value="WPU94485.1"/>
    <property type="molecule type" value="Genomic_DNA"/>
</dbReference>
<dbReference type="RefSeq" id="WP_321563605.1">
    <property type="nucleotide sequence ID" value="NZ_CP139558.1"/>
</dbReference>
<evidence type="ECO:0000256" key="1">
    <source>
        <dbReference type="SAM" id="MobiDB-lite"/>
    </source>
</evidence>
<proteinExistence type="predicted"/>
<feature type="region of interest" description="Disordered" evidence="1">
    <location>
        <begin position="1"/>
        <end position="22"/>
    </location>
</feature>